<evidence type="ECO:0000256" key="1">
    <source>
        <dbReference type="ARBA" id="ARBA00001968"/>
    </source>
</evidence>
<reference evidence="5" key="1">
    <citation type="submission" date="2020-06" db="EMBL/GenBank/DDBJ databases">
        <authorList>
            <consortium name="Plant Systems Biology data submission"/>
        </authorList>
    </citation>
    <scope>NUCLEOTIDE SEQUENCE</scope>
    <source>
        <strain evidence="5">D6</strain>
    </source>
</reference>
<comment type="cofactor">
    <cofactor evidence="1">
        <name>a divalent metal cation</name>
        <dbReference type="ChEBI" id="CHEBI:60240"/>
    </cofactor>
</comment>
<comment type="caution">
    <text evidence="5">The sequence shown here is derived from an EMBL/GenBank/DDBJ whole genome shotgun (WGS) entry which is preliminary data.</text>
</comment>
<evidence type="ECO:0000256" key="2">
    <source>
        <dbReference type="ARBA" id="ARBA00022723"/>
    </source>
</evidence>
<organism evidence="5 6">
    <name type="scientific">Seminavis robusta</name>
    <dbReference type="NCBI Taxonomy" id="568900"/>
    <lineage>
        <taxon>Eukaryota</taxon>
        <taxon>Sar</taxon>
        <taxon>Stramenopiles</taxon>
        <taxon>Ochrophyta</taxon>
        <taxon>Bacillariophyta</taxon>
        <taxon>Bacillariophyceae</taxon>
        <taxon>Bacillariophycidae</taxon>
        <taxon>Naviculales</taxon>
        <taxon>Naviculaceae</taxon>
        <taxon>Seminavis</taxon>
    </lineage>
</organism>
<evidence type="ECO:0000313" key="5">
    <source>
        <dbReference type="EMBL" id="CAB9531466.1"/>
    </source>
</evidence>
<gene>
    <name evidence="5" type="ORF">SEMRO_3575_G349280.1</name>
</gene>
<feature type="domain" description="DDE Tnp4" evidence="4">
    <location>
        <begin position="109"/>
        <end position="264"/>
    </location>
</feature>
<proteinExistence type="predicted"/>
<feature type="compositionally biased region" description="Acidic residues" evidence="3">
    <location>
        <begin position="336"/>
        <end position="348"/>
    </location>
</feature>
<protein>
    <recommendedName>
        <fullName evidence="4">DDE Tnp4 domain-containing protein</fullName>
    </recommendedName>
</protein>
<name>A0A9N8F4M0_9STRA</name>
<feature type="region of interest" description="Disordered" evidence="3">
    <location>
        <begin position="336"/>
        <end position="357"/>
    </location>
</feature>
<keyword evidence="6" id="KW-1185">Reference proteome</keyword>
<evidence type="ECO:0000256" key="3">
    <source>
        <dbReference type="SAM" id="MobiDB-lite"/>
    </source>
</evidence>
<sequence>MWQESFPIQLMVLGALRYLGRGLTFDDLEDFTAINEEIHRQFFHVFIQFGSSDLFQEYVAHPVNAEQYRTHQHEFNMGGLHGAGWSSDATNVIMWRCTHNLKQANTGFKQSYPARSYNLTCNHRQQILHTTKGHPSRWNDKILAYHDEFLYSLRKGDILQDAKFTLLSWCNQIGGPVKESRYCGSWGLVDKNGYHQWSCTQAPGKADLTLPERRLSEFIESFQKDAKCTFGILKGRFRILKADIRLEGTEAADNTWLTCCALHNWLLDIDGLSSEWQNGVQSDWEGELGDNEAEGFAEYAPFAVQRLQQPEIAQFGSRGEHERSMARPGLLVPEVSQEDDSAAGDNDDNLSITSDGFGETVDEDGAVYINSLLYREFRSLLVEHFDILWRCRAIVWPTRN</sequence>
<evidence type="ECO:0000313" key="6">
    <source>
        <dbReference type="Proteomes" id="UP001153069"/>
    </source>
</evidence>
<dbReference type="AlphaFoldDB" id="A0A9N8F4M0"/>
<dbReference type="EMBL" id="CAICTM010003573">
    <property type="protein sequence ID" value="CAB9531466.1"/>
    <property type="molecule type" value="Genomic_DNA"/>
</dbReference>
<dbReference type="InterPro" id="IPR027806">
    <property type="entry name" value="HARBI1_dom"/>
</dbReference>
<dbReference type="Pfam" id="PF13359">
    <property type="entry name" value="DDE_Tnp_4"/>
    <property type="match status" value="1"/>
</dbReference>
<keyword evidence="2" id="KW-0479">Metal-binding</keyword>
<evidence type="ECO:0000259" key="4">
    <source>
        <dbReference type="Pfam" id="PF13359"/>
    </source>
</evidence>
<dbReference type="GO" id="GO:0046872">
    <property type="term" value="F:metal ion binding"/>
    <property type="evidence" value="ECO:0007669"/>
    <property type="project" value="UniProtKB-KW"/>
</dbReference>
<dbReference type="OrthoDB" id="104598at2759"/>
<dbReference type="Proteomes" id="UP001153069">
    <property type="component" value="Unassembled WGS sequence"/>
</dbReference>
<accession>A0A9N8F4M0</accession>